<dbReference type="AlphaFoldDB" id="A0A8R7Q9G9"/>
<accession>A0A8R7Q9G9</accession>
<evidence type="ECO:0000313" key="3">
    <source>
        <dbReference type="Proteomes" id="UP000015106"/>
    </source>
</evidence>
<feature type="compositionally biased region" description="Polar residues" evidence="1">
    <location>
        <begin position="78"/>
        <end position="89"/>
    </location>
</feature>
<dbReference type="EnsemblPlants" id="TuG1812G0500001021.01.T01">
    <property type="protein sequence ID" value="TuG1812G0500001021.01.T01"/>
    <property type="gene ID" value="TuG1812G0500001021.01"/>
</dbReference>
<protein>
    <submittedName>
        <fullName evidence="2">Uncharacterized protein</fullName>
    </submittedName>
</protein>
<keyword evidence="3" id="KW-1185">Reference proteome</keyword>
<dbReference type="Proteomes" id="UP000015106">
    <property type="component" value="Chromosome 5"/>
</dbReference>
<dbReference type="Gramene" id="TuG1812G0500001021.01.T01">
    <property type="protein sequence ID" value="TuG1812G0500001021.01.T01"/>
    <property type="gene ID" value="TuG1812G0500001021.01"/>
</dbReference>
<reference evidence="2" key="2">
    <citation type="submission" date="2018-03" db="EMBL/GenBank/DDBJ databases">
        <title>The Triticum urartu genome reveals the dynamic nature of wheat genome evolution.</title>
        <authorList>
            <person name="Ling H."/>
            <person name="Ma B."/>
            <person name="Shi X."/>
            <person name="Liu H."/>
            <person name="Dong L."/>
            <person name="Sun H."/>
            <person name="Cao Y."/>
            <person name="Gao Q."/>
            <person name="Zheng S."/>
            <person name="Li Y."/>
            <person name="Yu Y."/>
            <person name="Du H."/>
            <person name="Qi M."/>
            <person name="Li Y."/>
            <person name="Yu H."/>
            <person name="Cui Y."/>
            <person name="Wang N."/>
            <person name="Chen C."/>
            <person name="Wu H."/>
            <person name="Zhao Y."/>
            <person name="Zhang J."/>
            <person name="Li Y."/>
            <person name="Zhou W."/>
            <person name="Zhang B."/>
            <person name="Hu W."/>
            <person name="Eijk M."/>
            <person name="Tang J."/>
            <person name="Witsenboer H."/>
            <person name="Zhao S."/>
            <person name="Li Z."/>
            <person name="Zhang A."/>
            <person name="Wang D."/>
            <person name="Liang C."/>
        </authorList>
    </citation>
    <scope>NUCLEOTIDE SEQUENCE [LARGE SCALE GENOMIC DNA]</scope>
    <source>
        <strain evidence="2">cv. G1812</strain>
    </source>
</reference>
<feature type="region of interest" description="Disordered" evidence="1">
    <location>
        <begin position="78"/>
        <end position="119"/>
    </location>
</feature>
<evidence type="ECO:0000313" key="2">
    <source>
        <dbReference type="EnsemblPlants" id="TuG1812G0500001021.01.T01"/>
    </source>
</evidence>
<name>A0A8R7Q9G9_TRIUA</name>
<sequence>MVSPSCFPRCCLVWAMDLTGRSVPFSLFWGAAATTSCIPRRTGTRRCSSSPAGTATTRRSQTTTVSTGTWCTTALESSPRCSRTSQVTQPFPAPRKSAAPSVAMAKLSSSRPPREGRRG</sequence>
<reference evidence="2" key="3">
    <citation type="submission" date="2022-06" db="UniProtKB">
        <authorList>
            <consortium name="EnsemblPlants"/>
        </authorList>
    </citation>
    <scope>IDENTIFICATION</scope>
</reference>
<proteinExistence type="predicted"/>
<reference evidence="3" key="1">
    <citation type="journal article" date="2013" name="Nature">
        <title>Draft genome of the wheat A-genome progenitor Triticum urartu.</title>
        <authorList>
            <person name="Ling H.Q."/>
            <person name="Zhao S."/>
            <person name="Liu D."/>
            <person name="Wang J."/>
            <person name="Sun H."/>
            <person name="Zhang C."/>
            <person name="Fan H."/>
            <person name="Li D."/>
            <person name="Dong L."/>
            <person name="Tao Y."/>
            <person name="Gao C."/>
            <person name="Wu H."/>
            <person name="Li Y."/>
            <person name="Cui Y."/>
            <person name="Guo X."/>
            <person name="Zheng S."/>
            <person name="Wang B."/>
            <person name="Yu K."/>
            <person name="Liang Q."/>
            <person name="Yang W."/>
            <person name="Lou X."/>
            <person name="Chen J."/>
            <person name="Feng M."/>
            <person name="Jian J."/>
            <person name="Zhang X."/>
            <person name="Luo G."/>
            <person name="Jiang Y."/>
            <person name="Liu J."/>
            <person name="Wang Z."/>
            <person name="Sha Y."/>
            <person name="Zhang B."/>
            <person name="Wu H."/>
            <person name="Tang D."/>
            <person name="Shen Q."/>
            <person name="Xue P."/>
            <person name="Zou S."/>
            <person name="Wang X."/>
            <person name="Liu X."/>
            <person name="Wang F."/>
            <person name="Yang Y."/>
            <person name="An X."/>
            <person name="Dong Z."/>
            <person name="Zhang K."/>
            <person name="Zhang X."/>
            <person name="Luo M.C."/>
            <person name="Dvorak J."/>
            <person name="Tong Y."/>
            <person name="Wang J."/>
            <person name="Yang H."/>
            <person name="Li Z."/>
            <person name="Wang D."/>
            <person name="Zhang A."/>
            <person name="Wang J."/>
        </authorList>
    </citation>
    <scope>NUCLEOTIDE SEQUENCE</scope>
    <source>
        <strain evidence="3">cv. G1812</strain>
    </source>
</reference>
<organism evidence="2 3">
    <name type="scientific">Triticum urartu</name>
    <name type="common">Red wild einkorn</name>
    <name type="synonym">Crithodium urartu</name>
    <dbReference type="NCBI Taxonomy" id="4572"/>
    <lineage>
        <taxon>Eukaryota</taxon>
        <taxon>Viridiplantae</taxon>
        <taxon>Streptophyta</taxon>
        <taxon>Embryophyta</taxon>
        <taxon>Tracheophyta</taxon>
        <taxon>Spermatophyta</taxon>
        <taxon>Magnoliopsida</taxon>
        <taxon>Liliopsida</taxon>
        <taxon>Poales</taxon>
        <taxon>Poaceae</taxon>
        <taxon>BOP clade</taxon>
        <taxon>Pooideae</taxon>
        <taxon>Triticodae</taxon>
        <taxon>Triticeae</taxon>
        <taxon>Triticinae</taxon>
        <taxon>Triticum</taxon>
    </lineage>
</organism>
<gene>
    <name evidence="2" type="primary">LOC125508143</name>
</gene>
<evidence type="ECO:0000256" key="1">
    <source>
        <dbReference type="SAM" id="MobiDB-lite"/>
    </source>
</evidence>